<dbReference type="Proteomes" id="UP001060085">
    <property type="component" value="Linkage Group LG04"/>
</dbReference>
<proteinExistence type="predicted"/>
<dbReference type="EMBL" id="CM044704">
    <property type="protein sequence ID" value="KAI5668741.1"/>
    <property type="molecule type" value="Genomic_DNA"/>
</dbReference>
<evidence type="ECO:0000313" key="2">
    <source>
        <dbReference type="Proteomes" id="UP001060085"/>
    </source>
</evidence>
<sequence>MDVGKIHELLQSLSLTKEDHVEPAIIVEGTKDCEKSVIRKFISYRDLHMQNFKLAMRQKLGHNTFQLFFDDNDRRANVLSEGPWCFSDVLVQDLKEFDTCDFWIHIVGLSRMLHCCVGKVIGSIFGGVYEVEVCEFKRPELCYLLLHIPMAINRPLRQSVVLEVTYYDEVRAMGCVRRTVKHCPKVVRELSLVQRRNLKYKLWLNAFGEKGDLLMKAMLRERMICGEEEGIGGLDSGVVIFVELRDGVGTLNDHGGHVGHEGSGEEDSTGGGSSTSAAKGGGFYGHPRIKMRVALPRLLVLGDQYGSLEVFLFVVGGGGLVIGLLFKFGVIIGFLNLYPSRLQPWGGGGVTPGSSVNVIHPWKFWRLNVPPKELWHLASWKATELWHGYVSWLSWLEDWFGRDHMQLEEMVLLLWGLWKEQCKRVFEQKSVATSELMMLFHGYGRKVACKPVHETVLAWLKPPVQYIKINTDASFVCRGGTATAVARYRHERFLSAALVPLKGVLDANHAKI</sequence>
<comment type="caution">
    <text evidence="1">The sequence shown here is derived from an EMBL/GenBank/DDBJ whole genome shotgun (WGS) entry which is preliminary data.</text>
</comment>
<reference evidence="2" key="1">
    <citation type="journal article" date="2023" name="Nat. Plants">
        <title>Single-cell RNA sequencing provides a high-resolution roadmap for understanding the multicellular compartmentation of specialized metabolism.</title>
        <authorList>
            <person name="Sun S."/>
            <person name="Shen X."/>
            <person name="Li Y."/>
            <person name="Li Y."/>
            <person name="Wang S."/>
            <person name="Li R."/>
            <person name="Zhang H."/>
            <person name="Shen G."/>
            <person name="Guo B."/>
            <person name="Wei J."/>
            <person name="Xu J."/>
            <person name="St-Pierre B."/>
            <person name="Chen S."/>
            <person name="Sun C."/>
        </authorList>
    </citation>
    <scope>NUCLEOTIDE SEQUENCE [LARGE SCALE GENOMIC DNA]</scope>
</reference>
<keyword evidence="2" id="KW-1185">Reference proteome</keyword>
<name>A0ACC0B7X4_CATRO</name>
<gene>
    <name evidence="1" type="ORF">M9H77_18594</name>
</gene>
<evidence type="ECO:0000313" key="1">
    <source>
        <dbReference type="EMBL" id="KAI5668741.1"/>
    </source>
</evidence>
<accession>A0ACC0B7X4</accession>
<protein>
    <submittedName>
        <fullName evidence="1">Uncharacterized protein</fullName>
    </submittedName>
</protein>
<organism evidence="1 2">
    <name type="scientific">Catharanthus roseus</name>
    <name type="common">Madagascar periwinkle</name>
    <name type="synonym">Vinca rosea</name>
    <dbReference type="NCBI Taxonomy" id="4058"/>
    <lineage>
        <taxon>Eukaryota</taxon>
        <taxon>Viridiplantae</taxon>
        <taxon>Streptophyta</taxon>
        <taxon>Embryophyta</taxon>
        <taxon>Tracheophyta</taxon>
        <taxon>Spermatophyta</taxon>
        <taxon>Magnoliopsida</taxon>
        <taxon>eudicotyledons</taxon>
        <taxon>Gunneridae</taxon>
        <taxon>Pentapetalae</taxon>
        <taxon>asterids</taxon>
        <taxon>lamiids</taxon>
        <taxon>Gentianales</taxon>
        <taxon>Apocynaceae</taxon>
        <taxon>Rauvolfioideae</taxon>
        <taxon>Vinceae</taxon>
        <taxon>Catharanthinae</taxon>
        <taxon>Catharanthus</taxon>
    </lineage>
</organism>